<dbReference type="EMBL" id="CABN01000027">
    <property type="protein sequence ID" value="CBH99546.1"/>
    <property type="molecule type" value="Genomic_DNA"/>
</dbReference>
<dbReference type="InterPro" id="IPR029063">
    <property type="entry name" value="SAM-dependent_MTases_sf"/>
</dbReference>
<dbReference type="InterPro" id="IPR007848">
    <property type="entry name" value="Small_mtfrase_dom"/>
</dbReference>
<evidence type="ECO:0000313" key="8">
    <source>
        <dbReference type="EMBL" id="CBH99546.1"/>
    </source>
</evidence>
<dbReference type="Gene3D" id="3.40.50.150">
    <property type="entry name" value="Vaccinia Virus protein VP39"/>
    <property type="match status" value="1"/>
</dbReference>
<evidence type="ECO:0000259" key="7">
    <source>
        <dbReference type="Pfam" id="PF17827"/>
    </source>
</evidence>
<evidence type="ECO:0000256" key="1">
    <source>
        <dbReference type="ARBA" id="ARBA00012771"/>
    </source>
</evidence>
<dbReference type="InterPro" id="IPR004556">
    <property type="entry name" value="HemK-like"/>
</dbReference>
<dbReference type="InterPro" id="IPR050320">
    <property type="entry name" value="N5-glutamine_MTase"/>
</dbReference>
<gene>
    <name evidence="8" type="primary">prmC</name>
    <name evidence="8" type="ORF">CARN3_0478</name>
</gene>
<dbReference type="InterPro" id="IPR019874">
    <property type="entry name" value="RF_methyltr_PrmC"/>
</dbReference>
<reference evidence="8" key="1">
    <citation type="submission" date="2009-10" db="EMBL/GenBank/DDBJ databases">
        <title>Diversity of trophic interactions inside an arsenic-rich microbial ecosystem.</title>
        <authorList>
            <person name="Bertin P.N."/>
            <person name="Heinrich-Salmeron A."/>
            <person name="Pelletier E."/>
            <person name="Goulhen-Chollet F."/>
            <person name="Arsene-Ploetze F."/>
            <person name="Gallien S."/>
            <person name="Calteau A."/>
            <person name="Vallenet D."/>
            <person name="Casiot C."/>
            <person name="Chane-Woon-Ming B."/>
            <person name="Giloteaux L."/>
            <person name="Barakat M."/>
            <person name="Bonnefoy V."/>
            <person name="Bruneel O."/>
            <person name="Chandler M."/>
            <person name="Cleiss J."/>
            <person name="Duran R."/>
            <person name="Elbaz-Poulichet F."/>
            <person name="Fonknechten N."/>
            <person name="Lauga B."/>
            <person name="Mornico D."/>
            <person name="Ortet P."/>
            <person name="Schaeffer C."/>
            <person name="Siguier P."/>
            <person name="Alexander Thil Smith A."/>
            <person name="Van Dorsselaer A."/>
            <person name="Weissenbach J."/>
            <person name="Medigue C."/>
            <person name="Le Paslier D."/>
        </authorList>
    </citation>
    <scope>NUCLEOTIDE SEQUENCE</scope>
</reference>
<dbReference type="EC" id="2.1.1.297" evidence="1"/>
<dbReference type="GO" id="GO:0003676">
    <property type="term" value="F:nucleic acid binding"/>
    <property type="evidence" value="ECO:0007669"/>
    <property type="project" value="InterPro"/>
</dbReference>
<dbReference type="Pfam" id="PF05175">
    <property type="entry name" value="MTS"/>
    <property type="match status" value="1"/>
</dbReference>
<dbReference type="Gene3D" id="1.10.8.10">
    <property type="entry name" value="DNA helicase RuvA subunit, C-terminal domain"/>
    <property type="match status" value="1"/>
</dbReference>
<dbReference type="CDD" id="cd02440">
    <property type="entry name" value="AdoMet_MTases"/>
    <property type="match status" value="1"/>
</dbReference>
<dbReference type="AlphaFoldDB" id="E6PX87"/>
<keyword evidence="4" id="KW-0949">S-adenosyl-L-methionine</keyword>
<dbReference type="NCBIfam" id="TIGR03534">
    <property type="entry name" value="RF_mod_PrmC"/>
    <property type="match status" value="1"/>
</dbReference>
<proteinExistence type="inferred from homology"/>
<dbReference type="SUPFAM" id="SSF53335">
    <property type="entry name" value="S-adenosyl-L-methionine-dependent methyltransferases"/>
    <property type="match status" value="1"/>
</dbReference>
<name>E6PX87_9ZZZZ</name>
<dbReference type="PANTHER" id="PTHR18895">
    <property type="entry name" value="HEMK METHYLTRANSFERASE"/>
    <property type="match status" value="1"/>
</dbReference>
<evidence type="ECO:0000259" key="6">
    <source>
        <dbReference type="Pfam" id="PF05175"/>
    </source>
</evidence>
<dbReference type="Pfam" id="PF17827">
    <property type="entry name" value="PrmC_N"/>
    <property type="match status" value="1"/>
</dbReference>
<dbReference type="GO" id="GO:0032259">
    <property type="term" value="P:methylation"/>
    <property type="evidence" value="ECO:0007669"/>
    <property type="project" value="UniProtKB-KW"/>
</dbReference>
<keyword evidence="2 8" id="KW-0489">Methyltransferase</keyword>
<sequence>MLIREALAEAEAMLATGTHGERVRPDAELLLMRVLNRDKSWLLAHRDEVLSSEAAARFQQWIERRKTGEPVQYILGEAEFYRLPFRVAPGVLIPRPETEHLVEEVLRLLALMPSPTPLIADIGTGSGAIAVALAHARRNTHQDTRVTAVDISPAALAVARENAARNGVAEHIRFVEGDLLAPLDGERFDCIASNPPYVARDERETLSIEVREHEPELALYGGADGLDVYRRLIPAARRHLVANGWLALEIGYGQRAAIEAMLLMAGYAEIDFVADYQGIARVARARNPAKPEPHWIALQPDSQRRI</sequence>
<dbReference type="HAMAP" id="MF_02126">
    <property type="entry name" value="RF_methyltr_PrmC"/>
    <property type="match status" value="1"/>
</dbReference>
<feature type="domain" description="Methyltransferase small" evidence="6">
    <location>
        <begin position="112"/>
        <end position="202"/>
    </location>
</feature>
<dbReference type="GO" id="GO:0102559">
    <property type="term" value="F:peptide chain release factor N(5)-glutamine methyltransferase activity"/>
    <property type="evidence" value="ECO:0007669"/>
    <property type="project" value="UniProtKB-EC"/>
</dbReference>
<dbReference type="InterPro" id="IPR002052">
    <property type="entry name" value="DNA_methylase_N6_adenine_CS"/>
</dbReference>
<evidence type="ECO:0000256" key="5">
    <source>
        <dbReference type="ARBA" id="ARBA00048391"/>
    </source>
</evidence>
<accession>E6PX87</accession>
<dbReference type="InterPro" id="IPR040758">
    <property type="entry name" value="PrmC_N"/>
</dbReference>
<evidence type="ECO:0000256" key="4">
    <source>
        <dbReference type="ARBA" id="ARBA00022691"/>
    </source>
</evidence>
<feature type="domain" description="Release factor glutamine methyltransferase N-terminal" evidence="7">
    <location>
        <begin position="5"/>
        <end position="76"/>
    </location>
</feature>
<comment type="caution">
    <text evidence="8">The sequence shown here is derived from an EMBL/GenBank/DDBJ whole genome shotgun (WGS) entry which is preliminary data.</text>
</comment>
<keyword evidence="3 8" id="KW-0808">Transferase</keyword>
<organism evidence="8">
    <name type="scientific">mine drainage metagenome</name>
    <dbReference type="NCBI Taxonomy" id="410659"/>
    <lineage>
        <taxon>unclassified sequences</taxon>
        <taxon>metagenomes</taxon>
        <taxon>ecological metagenomes</taxon>
    </lineage>
</organism>
<dbReference type="PROSITE" id="PS00092">
    <property type="entry name" value="N6_MTASE"/>
    <property type="match status" value="1"/>
</dbReference>
<comment type="catalytic activity">
    <reaction evidence="5">
        <text>L-glutaminyl-[peptide chain release factor] + S-adenosyl-L-methionine = N(5)-methyl-L-glutaminyl-[peptide chain release factor] + S-adenosyl-L-homocysteine + H(+)</text>
        <dbReference type="Rhea" id="RHEA:42896"/>
        <dbReference type="Rhea" id="RHEA-COMP:10271"/>
        <dbReference type="Rhea" id="RHEA-COMP:10272"/>
        <dbReference type="ChEBI" id="CHEBI:15378"/>
        <dbReference type="ChEBI" id="CHEBI:30011"/>
        <dbReference type="ChEBI" id="CHEBI:57856"/>
        <dbReference type="ChEBI" id="CHEBI:59789"/>
        <dbReference type="ChEBI" id="CHEBI:61891"/>
        <dbReference type="EC" id="2.1.1.297"/>
    </reaction>
</comment>
<protein>
    <recommendedName>
        <fullName evidence="1">peptide chain release factor N(5)-glutamine methyltransferase</fullName>
        <ecNumber evidence="1">2.1.1.297</ecNumber>
    </recommendedName>
</protein>
<evidence type="ECO:0000256" key="2">
    <source>
        <dbReference type="ARBA" id="ARBA00022603"/>
    </source>
</evidence>
<evidence type="ECO:0000256" key="3">
    <source>
        <dbReference type="ARBA" id="ARBA00022679"/>
    </source>
</evidence>
<dbReference type="NCBIfam" id="TIGR00536">
    <property type="entry name" value="hemK_fam"/>
    <property type="match status" value="1"/>
</dbReference>
<dbReference type="PANTHER" id="PTHR18895:SF74">
    <property type="entry name" value="MTRF1L RELEASE FACTOR GLUTAMINE METHYLTRANSFERASE"/>
    <property type="match status" value="1"/>
</dbReference>